<keyword evidence="3" id="KW-1185">Reference proteome</keyword>
<dbReference type="Proteomes" id="UP000664859">
    <property type="component" value="Unassembled WGS sequence"/>
</dbReference>
<dbReference type="InterPro" id="IPR044682">
    <property type="entry name" value="VDE"/>
</dbReference>
<dbReference type="AlphaFoldDB" id="A0A835YUF5"/>
<reference evidence="2" key="1">
    <citation type="submission" date="2021-02" db="EMBL/GenBank/DDBJ databases">
        <title>First Annotated Genome of the Yellow-green Alga Tribonema minus.</title>
        <authorList>
            <person name="Mahan K.M."/>
        </authorList>
    </citation>
    <scope>NUCLEOTIDE SEQUENCE</scope>
    <source>
        <strain evidence="2">UTEX B ZZ1240</strain>
    </source>
</reference>
<evidence type="ECO:0000313" key="3">
    <source>
        <dbReference type="Proteomes" id="UP000664859"/>
    </source>
</evidence>
<comment type="caution">
    <text evidence="2">The sequence shown here is derived from an EMBL/GenBank/DDBJ whole genome shotgun (WGS) entry which is preliminary data.</text>
</comment>
<dbReference type="Gene3D" id="2.40.128.20">
    <property type="match status" value="1"/>
</dbReference>
<feature type="domain" description="VDE lipocalin" evidence="1">
    <location>
        <begin position="92"/>
        <end position="308"/>
    </location>
</feature>
<evidence type="ECO:0000313" key="2">
    <source>
        <dbReference type="EMBL" id="KAG5179765.1"/>
    </source>
</evidence>
<sequence length="354" mass="38309">MVSPAIAEQAIAAAPGVDVTYDGFADYAAKGKKMDESDVGCFANECGKQTRDCFTDGSCLKGVTCLGRCKGEQCATRCFARYGGPKLDAQHHDQELECATRCFAQYGGPKLDAWLSCTLEDHECVKIPKDLDFSAIDKDPPAIAKSFDPTFLEGTWYKVLGVNPKYDLFDCQRNTFAITAANAGESGSAQVAVEFRLAKPEAAGGGFWQNRLSERLEIDPPGAPRTFHTEGKMFGLTFRENWYVAAAGAEPGAEFVLVRYRGHTLQGTYDGGFVYAREPALPQRAAAAVRDAARVAGLDPAALLPIDNACPREGALPTAGEAAGMGPLERLRYEAGFLYDLLEWVRPGTINKYD</sequence>
<dbReference type="GO" id="GO:0010028">
    <property type="term" value="P:xanthophyll cycle"/>
    <property type="evidence" value="ECO:0007669"/>
    <property type="project" value="InterPro"/>
</dbReference>
<dbReference type="SUPFAM" id="SSF50814">
    <property type="entry name" value="Lipocalins"/>
    <property type="match status" value="1"/>
</dbReference>
<dbReference type="Pfam" id="PF07137">
    <property type="entry name" value="VDE"/>
    <property type="match status" value="2"/>
</dbReference>
<gene>
    <name evidence="2" type="ORF">JKP88DRAFT_346791</name>
</gene>
<organism evidence="2 3">
    <name type="scientific">Tribonema minus</name>
    <dbReference type="NCBI Taxonomy" id="303371"/>
    <lineage>
        <taxon>Eukaryota</taxon>
        <taxon>Sar</taxon>
        <taxon>Stramenopiles</taxon>
        <taxon>Ochrophyta</taxon>
        <taxon>PX clade</taxon>
        <taxon>Xanthophyceae</taxon>
        <taxon>Tribonematales</taxon>
        <taxon>Tribonemataceae</taxon>
        <taxon>Tribonema</taxon>
    </lineage>
</organism>
<dbReference type="InterPro" id="IPR010788">
    <property type="entry name" value="VDE_dom"/>
</dbReference>
<accession>A0A835YUF5</accession>
<proteinExistence type="predicted"/>
<feature type="domain" description="VDE lipocalin" evidence="1">
    <location>
        <begin position="39"/>
        <end position="89"/>
    </location>
</feature>
<dbReference type="InterPro" id="IPR012674">
    <property type="entry name" value="Calycin"/>
</dbReference>
<dbReference type="EMBL" id="JAFCMP010000445">
    <property type="protein sequence ID" value="KAG5179765.1"/>
    <property type="molecule type" value="Genomic_DNA"/>
</dbReference>
<dbReference type="PANTHER" id="PTHR33970">
    <property type="entry name" value="VIOLAXANTHIN DE-EPOXIDASE, CHLOROPLASTIC-RELATED"/>
    <property type="match status" value="1"/>
</dbReference>
<dbReference type="GO" id="GO:0046422">
    <property type="term" value="F:violaxanthin de-epoxidase activity"/>
    <property type="evidence" value="ECO:0007669"/>
    <property type="project" value="InterPro"/>
</dbReference>
<evidence type="ECO:0000259" key="1">
    <source>
        <dbReference type="Pfam" id="PF07137"/>
    </source>
</evidence>
<dbReference type="PANTHER" id="PTHR33970:SF1">
    <property type="entry name" value="VIOLAXANTHIN DE-EPOXIDASE, CHLOROPLASTIC"/>
    <property type="match status" value="1"/>
</dbReference>
<dbReference type="OrthoDB" id="10258187at2759"/>
<protein>
    <submittedName>
        <fullName evidence="2">Violaxanthin de-epoxidase-domain-containing protein</fullName>
    </submittedName>
</protein>
<name>A0A835YUF5_9STRA</name>